<evidence type="ECO:0000313" key="8">
    <source>
        <dbReference type="EMBL" id="MFC3530182.1"/>
    </source>
</evidence>
<dbReference type="PANTHER" id="PTHR42920">
    <property type="entry name" value="OS03G0707200 PROTEIN-RELATED"/>
    <property type="match status" value="1"/>
</dbReference>
<feature type="transmembrane region" description="Helical" evidence="6">
    <location>
        <begin position="6"/>
        <end position="22"/>
    </location>
</feature>
<feature type="transmembrane region" description="Helical" evidence="6">
    <location>
        <begin position="183"/>
        <end position="204"/>
    </location>
</feature>
<feature type="transmembrane region" description="Helical" evidence="6">
    <location>
        <begin position="124"/>
        <end position="141"/>
    </location>
</feature>
<dbReference type="EMBL" id="JBHRXJ010000020">
    <property type="protein sequence ID" value="MFC3530182.1"/>
    <property type="molecule type" value="Genomic_DNA"/>
</dbReference>
<organism evidence="8 9">
    <name type="scientific">Paracoccus mangrovi</name>
    <dbReference type="NCBI Taxonomy" id="1715645"/>
    <lineage>
        <taxon>Bacteria</taxon>
        <taxon>Pseudomonadati</taxon>
        <taxon>Pseudomonadota</taxon>
        <taxon>Alphaproteobacteria</taxon>
        <taxon>Rhodobacterales</taxon>
        <taxon>Paracoccaceae</taxon>
        <taxon>Paracoccus</taxon>
    </lineage>
</organism>
<feature type="domain" description="EamA" evidence="7">
    <location>
        <begin position="153"/>
        <end position="292"/>
    </location>
</feature>
<feature type="transmembrane region" description="Helical" evidence="6">
    <location>
        <begin position="220"/>
        <end position="239"/>
    </location>
</feature>
<dbReference type="InterPro" id="IPR051258">
    <property type="entry name" value="Diverse_Substrate_Transporter"/>
</dbReference>
<keyword evidence="5 6" id="KW-0472">Membrane</keyword>
<keyword evidence="2" id="KW-1003">Cell membrane</keyword>
<feature type="transmembrane region" description="Helical" evidence="6">
    <location>
        <begin position="69"/>
        <end position="89"/>
    </location>
</feature>
<evidence type="ECO:0000256" key="6">
    <source>
        <dbReference type="SAM" id="Phobius"/>
    </source>
</evidence>
<keyword evidence="9" id="KW-1185">Reference proteome</keyword>
<keyword evidence="3 6" id="KW-0812">Transmembrane</keyword>
<dbReference type="RefSeq" id="WP_377746340.1">
    <property type="nucleotide sequence ID" value="NZ_JBHRXJ010000020.1"/>
</dbReference>
<feature type="transmembrane region" description="Helical" evidence="6">
    <location>
        <begin position="101"/>
        <end position="118"/>
    </location>
</feature>
<comment type="subcellular location">
    <subcellularLocation>
        <location evidence="1">Cell membrane</location>
        <topology evidence="1">Multi-pass membrane protein</topology>
    </subcellularLocation>
</comment>
<dbReference type="PANTHER" id="PTHR42920:SF5">
    <property type="entry name" value="EAMA DOMAIN-CONTAINING PROTEIN"/>
    <property type="match status" value="1"/>
</dbReference>
<accession>A0ABV7R9U2</accession>
<keyword evidence="4 6" id="KW-1133">Transmembrane helix</keyword>
<reference evidence="9" key="1">
    <citation type="journal article" date="2019" name="Int. J. Syst. Evol. Microbiol.">
        <title>The Global Catalogue of Microorganisms (GCM) 10K type strain sequencing project: providing services to taxonomists for standard genome sequencing and annotation.</title>
        <authorList>
            <consortium name="The Broad Institute Genomics Platform"/>
            <consortium name="The Broad Institute Genome Sequencing Center for Infectious Disease"/>
            <person name="Wu L."/>
            <person name="Ma J."/>
        </authorList>
    </citation>
    <scope>NUCLEOTIDE SEQUENCE [LARGE SCALE GENOMIC DNA]</scope>
    <source>
        <strain evidence="9">KCTC 42899</strain>
    </source>
</reference>
<protein>
    <submittedName>
        <fullName evidence="8">EamA family transporter</fullName>
    </submittedName>
</protein>
<dbReference type="Proteomes" id="UP001595721">
    <property type="component" value="Unassembled WGS sequence"/>
</dbReference>
<feature type="transmembrane region" description="Helical" evidence="6">
    <location>
        <begin position="245"/>
        <end position="267"/>
    </location>
</feature>
<feature type="transmembrane region" description="Helical" evidence="6">
    <location>
        <begin position="153"/>
        <end position="171"/>
    </location>
</feature>
<evidence type="ECO:0000256" key="3">
    <source>
        <dbReference type="ARBA" id="ARBA00022692"/>
    </source>
</evidence>
<sequence>MTGETLALLAALAYGAAGLSIVRGKAAARGDNGVFLSVLVTAALSLALWLGWGQVSLGAAMTAANMRPLLAFVLAGVASIALGRALMYRATESIGAVRASLLRRLTPVFALPCAFFLLGELPDAQTLLGGVLILAGVAFYLRRSGGRADVPAAGLILGAGSALFYALAYALRRLGLETLPDAAFGALVGAVAGGAWVVAAAAFGRRPVRRLRRLIADRGLWHWFTAVMLSIGQVLQFFALKSASVAVVAVLGTLEVFFSALLVMVFLRSERVAGGRLLIAALLAVAGTAVLVL</sequence>
<dbReference type="SUPFAM" id="SSF103481">
    <property type="entry name" value="Multidrug resistance efflux transporter EmrE"/>
    <property type="match status" value="2"/>
</dbReference>
<feature type="transmembrane region" description="Helical" evidence="6">
    <location>
        <begin position="274"/>
        <end position="292"/>
    </location>
</feature>
<evidence type="ECO:0000313" key="9">
    <source>
        <dbReference type="Proteomes" id="UP001595721"/>
    </source>
</evidence>
<name>A0ABV7R9U2_9RHOB</name>
<dbReference type="InterPro" id="IPR037185">
    <property type="entry name" value="EmrE-like"/>
</dbReference>
<evidence type="ECO:0000256" key="1">
    <source>
        <dbReference type="ARBA" id="ARBA00004651"/>
    </source>
</evidence>
<evidence type="ECO:0000256" key="5">
    <source>
        <dbReference type="ARBA" id="ARBA00023136"/>
    </source>
</evidence>
<feature type="domain" description="EamA" evidence="7">
    <location>
        <begin position="2"/>
        <end position="140"/>
    </location>
</feature>
<dbReference type="Pfam" id="PF00892">
    <property type="entry name" value="EamA"/>
    <property type="match status" value="2"/>
</dbReference>
<feature type="transmembrane region" description="Helical" evidence="6">
    <location>
        <begin position="34"/>
        <end position="57"/>
    </location>
</feature>
<evidence type="ECO:0000256" key="4">
    <source>
        <dbReference type="ARBA" id="ARBA00022989"/>
    </source>
</evidence>
<comment type="caution">
    <text evidence="8">The sequence shown here is derived from an EMBL/GenBank/DDBJ whole genome shotgun (WGS) entry which is preliminary data.</text>
</comment>
<proteinExistence type="predicted"/>
<evidence type="ECO:0000256" key="2">
    <source>
        <dbReference type="ARBA" id="ARBA00022475"/>
    </source>
</evidence>
<dbReference type="InterPro" id="IPR000620">
    <property type="entry name" value="EamA_dom"/>
</dbReference>
<evidence type="ECO:0000259" key="7">
    <source>
        <dbReference type="Pfam" id="PF00892"/>
    </source>
</evidence>
<gene>
    <name evidence="8" type="ORF">ACFOMH_18590</name>
</gene>